<reference evidence="2 3" key="1">
    <citation type="submission" date="2020-12" db="EMBL/GenBank/DDBJ databases">
        <title>Pseudomonas schmalbachii sp. nov. isolated from millipede gut.</title>
        <authorList>
            <person name="Shelomi M."/>
        </authorList>
    </citation>
    <scope>NUCLEOTIDE SEQUENCE [LARGE SCALE GENOMIC DNA]</scope>
    <source>
        <strain evidence="2 3">Milli4</strain>
    </source>
</reference>
<evidence type="ECO:0000313" key="2">
    <source>
        <dbReference type="EMBL" id="MBO3277536.1"/>
    </source>
</evidence>
<keyword evidence="3" id="KW-1185">Reference proteome</keyword>
<dbReference type="Proteomes" id="UP000669060">
    <property type="component" value="Unassembled WGS sequence"/>
</dbReference>
<proteinExistence type="predicted"/>
<evidence type="ECO:0000313" key="3">
    <source>
        <dbReference type="Proteomes" id="UP000669060"/>
    </source>
</evidence>
<comment type="caution">
    <text evidence="2">The sequence shown here is derived from an EMBL/GenBank/DDBJ whole genome shotgun (WGS) entry which is preliminary data.</text>
</comment>
<dbReference type="Pfam" id="PF09498">
    <property type="entry name" value="DUF2388"/>
    <property type="match status" value="1"/>
</dbReference>
<protein>
    <submittedName>
        <fullName evidence="2">DUF2388 domain-containing protein</fullName>
    </submittedName>
</protein>
<evidence type="ECO:0000256" key="1">
    <source>
        <dbReference type="SAM" id="SignalP"/>
    </source>
</evidence>
<gene>
    <name evidence="2" type="ORF">JFY56_20170</name>
</gene>
<dbReference type="EMBL" id="JAELYA010000008">
    <property type="protein sequence ID" value="MBO3277536.1"/>
    <property type="molecule type" value="Genomic_DNA"/>
</dbReference>
<keyword evidence="1" id="KW-0732">Signal</keyword>
<dbReference type="NCBIfam" id="TIGR02448">
    <property type="entry name" value="conserverd hypothetical protein"/>
    <property type="match status" value="1"/>
</dbReference>
<organism evidence="2 3">
    <name type="scientific">Pseudomonas schmalbachii</name>
    <dbReference type="NCBI Taxonomy" id="2816993"/>
    <lineage>
        <taxon>Bacteria</taxon>
        <taxon>Pseudomonadati</taxon>
        <taxon>Pseudomonadota</taxon>
        <taxon>Gammaproteobacteria</taxon>
        <taxon>Pseudomonadales</taxon>
        <taxon>Pseudomonadaceae</taxon>
        <taxon>Pseudomonas</taxon>
    </lineage>
</organism>
<feature type="signal peptide" evidence="1">
    <location>
        <begin position="1"/>
        <end position="22"/>
    </location>
</feature>
<dbReference type="InterPro" id="IPR012661">
    <property type="entry name" value="CHP02448"/>
</dbReference>
<feature type="chain" id="PRO_5045289897" evidence="1">
    <location>
        <begin position="23"/>
        <end position="110"/>
    </location>
</feature>
<dbReference type="RefSeq" id="WP_208315828.1">
    <property type="nucleotide sequence ID" value="NZ_JAELYA010000008.1"/>
</dbReference>
<sequence length="110" mass="11783">MRILRIATTLTLLALPVGAAMADSFWRDIISSGATTASTYLTFKHEKDDKLIVAAQDDAAGFIASDGAIRGPYLEAALQKLRADNPDLRNSSDMQLANAILTADGSDDER</sequence>
<accession>A0ABS3TV26</accession>
<name>A0ABS3TV26_9PSED</name>